<evidence type="ECO:0000259" key="2">
    <source>
        <dbReference type="Pfam" id="PF23572"/>
    </source>
</evidence>
<dbReference type="Proteomes" id="UP001219605">
    <property type="component" value="Chromosome"/>
</dbReference>
<feature type="domain" description="GH3 middle" evidence="1">
    <location>
        <begin position="347"/>
        <end position="415"/>
    </location>
</feature>
<sequence length="553" mass="60543">MTQTPTSSRLTQYRHRVVAERDALRRALPTAAEHQQQALADVLAHNAGTAFGVEHGFARIRNIDDFRSAVPIRDYDALAPWIERAAAGEQNVLSADDPVVFFKSSGSTGDSKKIPITRTFMKRVFFPFYYAAWANFAEHFPAVLAHDDSTLNLKHDPVPVDTTASGRPHAGASQVDFGTAFGEPLSAEPGTRAPWATLPAHAADADHLERAYLRLRLAVQADLRCVIGINPAMVAAVPHQLAQWWPRIVKDLHDGTLGGHPYGPADRERAAQLERLAAYHGTLLPAHVWPNLELIFCWTTGLASLYLPRLREAFGPGVTVLPAPVAASEGPVAVALDRHPTAGPLVVPAAWYEFLPADDDIRPDSPTLRHDELAEGQEYHVVFTHVGGLYRYALGDVVRVVDRVAGVPRVEYAGRRNLSDVAGERLRESHVVRALRTALDGGGLEVVNATCRAVDTGVDVPRYEFALAPFRPFGDTETRTLAGALDTALGSVSAGYRTARAAGRLDPPVLHLVPADRFLTEWQWRVAQGTRPAQVKDRVFQRDEAGWQRVLGR</sequence>
<dbReference type="InterPro" id="IPR055377">
    <property type="entry name" value="GH3_M"/>
</dbReference>
<dbReference type="PANTHER" id="PTHR31901">
    <property type="entry name" value="GH3 DOMAIN-CONTAINING PROTEIN"/>
    <property type="match status" value="1"/>
</dbReference>
<name>A0ABY7ZM09_9ACTN</name>
<evidence type="ECO:0000259" key="1">
    <source>
        <dbReference type="Pfam" id="PF23571"/>
    </source>
</evidence>
<dbReference type="InterPro" id="IPR055378">
    <property type="entry name" value="GH3_C"/>
</dbReference>
<feature type="domain" description="GH3 C-terminal" evidence="2">
    <location>
        <begin position="430"/>
        <end position="540"/>
    </location>
</feature>
<dbReference type="Pfam" id="PF23572">
    <property type="entry name" value="GH3_C"/>
    <property type="match status" value="1"/>
</dbReference>
<reference evidence="3 4" key="1">
    <citation type="submission" date="2023-02" db="EMBL/GenBank/DDBJ databases">
        <authorList>
            <person name="Mo P."/>
        </authorList>
    </citation>
    <scope>NUCLEOTIDE SEQUENCE [LARGE SCALE GENOMIC DNA]</scope>
    <source>
        <strain evidence="3 4">HUAS 3</strain>
    </source>
</reference>
<dbReference type="EMBL" id="CP118615">
    <property type="protein sequence ID" value="WDZ83123.1"/>
    <property type="molecule type" value="Genomic_DNA"/>
</dbReference>
<gene>
    <name evidence="3" type="ORF">PVK37_22000</name>
</gene>
<evidence type="ECO:0000313" key="4">
    <source>
        <dbReference type="Proteomes" id="UP001219605"/>
    </source>
</evidence>
<dbReference type="InterPro" id="IPR004993">
    <property type="entry name" value="GH3"/>
</dbReference>
<evidence type="ECO:0000313" key="3">
    <source>
        <dbReference type="EMBL" id="WDZ83123.1"/>
    </source>
</evidence>
<proteinExistence type="predicted"/>
<dbReference type="PANTHER" id="PTHR31901:SF9">
    <property type="entry name" value="GH3 DOMAIN-CONTAINING PROTEIN"/>
    <property type="match status" value="1"/>
</dbReference>
<dbReference type="PROSITE" id="PS00455">
    <property type="entry name" value="AMP_BINDING"/>
    <property type="match status" value="1"/>
</dbReference>
<dbReference type="Pfam" id="PF23571">
    <property type="entry name" value="GH3_M"/>
    <property type="match status" value="1"/>
</dbReference>
<accession>A0ABY7ZM09</accession>
<organism evidence="3 4">
    <name type="scientific">Micromonospora cathayae</name>
    <dbReference type="NCBI Taxonomy" id="3028804"/>
    <lineage>
        <taxon>Bacteria</taxon>
        <taxon>Bacillati</taxon>
        <taxon>Actinomycetota</taxon>
        <taxon>Actinomycetes</taxon>
        <taxon>Micromonosporales</taxon>
        <taxon>Micromonosporaceae</taxon>
        <taxon>Micromonospora</taxon>
    </lineage>
</organism>
<dbReference type="Pfam" id="PF03321">
    <property type="entry name" value="GH3"/>
    <property type="match status" value="1"/>
</dbReference>
<protein>
    <submittedName>
        <fullName evidence="3">GH3 auxin-responsive promoter family protein</fullName>
    </submittedName>
</protein>
<dbReference type="InterPro" id="IPR020845">
    <property type="entry name" value="AMP-binding_CS"/>
</dbReference>
<dbReference type="RefSeq" id="WP_275029534.1">
    <property type="nucleotide sequence ID" value="NZ_CP118615.1"/>
</dbReference>
<keyword evidence="4" id="KW-1185">Reference proteome</keyword>